<reference evidence="3 4" key="1">
    <citation type="submission" date="2019-04" db="EMBL/GenBank/DDBJ databases">
        <title>Thalassotalea guangxiensis sp. nov., isolated from sediment of the coastal wetland.</title>
        <authorList>
            <person name="Zheng S."/>
            <person name="Zhang D."/>
        </authorList>
    </citation>
    <scope>NUCLEOTIDE SEQUENCE [LARGE SCALE GENOMIC DNA]</scope>
    <source>
        <strain evidence="3 4">ZS-4</strain>
    </source>
</reference>
<dbReference type="OrthoDB" id="5298023at2"/>
<dbReference type="Gene3D" id="3.90.550.10">
    <property type="entry name" value="Spore Coat Polysaccharide Biosynthesis Protein SpsA, Chain A"/>
    <property type="match status" value="1"/>
</dbReference>
<dbReference type="InterPro" id="IPR025877">
    <property type="entry name" value="MobA-like_NTP_Trfase"/>
</dbReference>
<evidence type="ECO:0000313" key="3">
    <source>
        <dbReference type="EMBL" id="TKB43659.1"/>
    </source>
</evidence>
<evidence type="ECO:0000313" key="4">
    <source>
        <dbReference type="Proteomes" id="UP000307999"/>
    </source>
</evidence>
<dbReference type="PANTHER" id="PTHR43777:SF1">
    <property type="entry name" value="MOLYBDENUM COFACTOR CYTIDYLYLTRANSFERASE"/>
    <property type="match status" value="1"/>
</dbReference>
<dbReference type="CDD" id="cd04182">
    <property type="entry name" value="GT_2_like_f"/>
    <property type="match status" value="1"/>
</dbReference>
<gene>
    <name evidence="3" type="ORF">E8M12_14405</name>
</gene>
<organism evidence="3 4">
    <name type="scientific">Thalassotalea mangrovi</name>
    <dbReference type="NCBI Taxonomy" id="2572245"/>
    <lineage>
        <taxon>Bacteria</taxon>
        <taxon>Pseudomonadati</taxon>
        <taxon>Pseudomonadota</taxon>
        <taxon>Gammaproteobacteria</taxon>
        <taxon>Alteromonadales</taxon>
        <taxon>Colwelliaceae</taxon>
        <taxon>Thalassotalea</taxon>
    </lineage>
</organism>
<keyword evidence="4" id="KW-1185">Reference proteome</keyword>
<protein>
    <submittedName>
        <fullName evidence="3">Nucleotidyltransferase family protein</fullName>
    </submittedName>
</protein>
<evidence type="ECO:0000256" key="1">
    <source>
        <dbReference type="ARBA" id="ARBA00022842"/>
    </source>
</evidence>
<feature type="domain" description="MobA-like NTP transferase" evidence="2">
    <location>
        <begin position="48"/>
        <end position="217"/>
    </location>
</feature>
<accession>A0A4V5NTY5</accession>
<dbReference type="EMBL" id="SWDB01000035">
    <property type="protein sequence ID" value="TKB43659.1"/>
    <property type="molecule type" value="Genomic_DNA"/>
</dbReference>
<dbReference type="InterPro" id="IPR029044">
    <property type="entry name" value="Nucleotide-diphossugar_trans"/>
</dbReference>
<proteinExistence type="predicted"/>
<evidence type="ECO:0000259" key="2">
    <source>
        <dbReference type="Pfam" id="PF12804"/>
    </source>
</evidence>
<dbReference type="AlphaFoldDB" id="A0A4V5NTY5"/>
<dbReference type="Proteomes" id="UP000307999">
    <property type="component" value="Unassembled WGS sequence"/>
</dbReference>
<comment type="caution">
    <text evidence="3">The sequence shown here is derived from an EMBL/GenBank/DDBJ whole genome shotgun (WGS) entry which is preliminary data.</text>
</comment>
<name>A0A4V5NTY5_9GAMM</name>
<keyword evidence="3" id="KW-0808">Transferase</keyword>
<keyword evidence="1" id="KW-0460">Magnesium</keyword>
<dbReference type="Pfam" id="PF12804">
    <property type="entry name" value="NTP_transf_3"/>
    <property type="match status" value="1"/>
</dbReference>
<dbReference type="SUPFAM" id="SSF53448">
    <property type="entry name" value="Nucleotide-diphospho-sugar transferases"/>
    <property type="match status" value="1"/>
</dbReference>
<dbReference type="PANTHER" id="PTHR43777">
    <property type="entry name" value="MOLYBDENUM COFACTOR CYTIDYLYLTRANSFERASE"/>
    <property type="match status" value="1"/>
</dbReference>
<dbReference type="GO" id="GO:0016779">
    <property type="term" value="F:nucleotidyltransferase activity"/>
    <property type="evidence" value="ECO:0007669"/>
    <property type="project" value="UniProtKB-ARBA"/>
</dbReference>
<sequence length="249" mass="27839">MRQSVYLLAVKHRLKLLLPSWQISFESEMANPDNRDTYLKPAEYDTVAVVLAAGFSKRFGSDKRLHPISTQVNNDATRMPMLQVTLERLLPLFRQVLVVHRFKDEDILALLEHYPLHKVAAPETPVGLGVSLATAAKYLIGAENKIRQLMVFLGDMPSIRAHTIRQIIVEADAHPMAIIRPRFDGKSGHPVCFPANFLEPLSQLNQDQGAAQLIKTSGNRVHFVDVEDPGVLFDIDHLEQIAPPGDDGQ</sequence>